<comment type="cofactor">
    <cofactor evidence="2">
        <name>pyridoxal 5'-phosphate</name>
        <dbReference type="ChEBI" id="CHEBI:597326"/>
    </cofactor>
</comment>
<keyword evidence="10" id="KW-0119">Carbohydrate metabolism</keyword>
<keyword evidence="7 11" id="KW-0328">Glycosyltransferase</keyword>
<keyword evidence="8 11" id="KW-0808">Transferase</keyword>
<evidence type="ECO:0000256" key="10">
    <source>
        <dbReference type="ARBA" id="ARBA00023277"/>
    </source>
</evidence>
<keyword evidence="6" id="KW-0321">Glycogen metabolism</keyword>
<sequence>MNKPNSIKTDDLSKGTSIEALKRSFNAHRKYTLAKTQQRATQLDLYKSLALVVRDHLIEKWIETKKSQYDHDVKRINYLSMEYLVGRVLTQNMVNLDLKDALGQAVRELGFDLEALEETEIDAGLGNGGLGRLASCFLESMATLDLPANGYGMRYEFGIFHQHIKDGYQMEEADNWLKHGNPWEIPRPEHLHAIKFYGRVKHTAHPDGKETYDWVDTHDNVMAMAYDILIPGYKCQTVNSLRLWGARSTEEFDFQHFNEGDYIQAVSEKQRNETISKVLYPNDKSVQGRELRLKQEYFFVSASLQDIIQRYKNFHPSFDQFSAKVAIQLNDTHPSLAIPEMMRIFVDVEGMAWDRAWDITVKTMAYTNHTVLPEALEKWSVDLLGHVLPRHLKIIFEINHRFLGQVAERFPDDPERLGRMSLIEEGPVKFVRMHNLALVGSHAVNGVAALHTEILKKSLFRDFHEMYPNKIQNKTNGITQRIWLKECNPSLADLVTETIGEGWVTDLSQMKRLLPKTEDPGFCQRWAEIKQNNKNALADYIQQTMGLTINPQSLLDVHIKRIHEYKRQLLNILHTVVLYTRIKKNPQADHYLPRTVLFAGKAAPGYATAKNIIKLINSVAKTINTDEQIGDRLRVVFMPNYSVSLAEKIIPAANLSQQTSTAGMEASGTGNMKLALNGALTLGTLDGANIEILEEVGADNIYIFGLTAEEVTHNVQNSYRPKDIYLANPELKQAIDLIQEGFFCPESPELFHPIIDSLLNQGDRFMVLADFESYSNMQKKVEEEFRNTDLWTRKSIINSARTGKFSSDRTISEYARDIWGVQPHRTSAENGSH</sequence>
<dbReference type="Pfam" id="PF00343">
    <property type="entry name" value="Phosphorylase"/>
    <property type="match status" value="1"/>
</dbReference>
<evidence type="ECO:0000256" key="3">
    <source>
        <dbReference type="ARBA" id="ARBA00006047"/>
    </source>
</evidence>
<dbReference type="FunFam" id="3.40.50.2000:FF:000005">
    <property type="entry name" value="Alpha-1,4 glucan phosphorylase"/>
    <property type="match status" value="1"/>
</dbReference>
<dbReference type="InterPro" id="IPR035090">
    <property type="entry name" value="Pyridoxal_P_attach_site"/>
</dbReference>
<evidence type="ECO:0000256" key="5">
    <source>
        <dbReference type="ARBA" id="ARBA00022553"/>
    </source>
</evidence>
<dbReference type="SUPFAM" id="SSF53756">
    <property type="entry name" value="UDP-Glycosyltransferase/glycogen phosphorylase"/>
    <property type="match status" value="1"/>
</dbReference>
<dbReference type="PROSITE" id="PS00102">
    <property type="entry name" value="PHOSPHORYLASE"/>
    <property type="match status" value="1"/>
</dbReference>
<dbReference type="FunFam" id="3.40.50.2000:FF:000197">
    <property type="entry name" value="Alpha-1,4 glucan phosphorylase"/>
    <property type="match status" value="1"/>
</dbReference>
<keyword evidence="5" id="KW-0597">Phosphoprotein</keyword>
<dbReference type="InterPro" id="IPR000811">
    <property type="entry name" value="Glyco_trans_35"/>
</dbReference>
<organism evidence="11">
    <name type="scientific">hydrothermal vent metagenome</name>
    <dbReference type="NCBI Taxonomy" id="652676"/>
    <lineage>
        <taxon>unclassified sequences</taxon>
        <taxon>metagenomes</taxon>
        <taxon>ecological metagenomes</taxon>
    </lineage>
</organism>
<dbReference type="EC" id="2.4.1.1" evidence="4"/>
<evidence type="ECO:0000256" key="1">
    <source>
        <dbReference type="ARBA" id="ARBA00001275"/>
    </source>
</evidence>
<reference evidence="11" key="1">
    <citation type="submission" date="2018-06" db="EMBL/GenBank/DDBJ databases">
        <authorList>
            <person name="Zhirakovskaya E."/>
        </authorList>
    </citation>
    <scope>NUCLEOTIDE SEQUENCE</scope>
</reference>
<evidence type="ECO:0000256" key="8">
    <source>
        <dbReference type="ARBA" id="ARBA00022679"/>
    </source>
</evidence>
<dbReference type="Gene3D" id="3.40.50.2000">
    <property type="entry name" value="Glycogen Phosphorylase B"/>
    <property type="match status" value="2"/>
</dbReference>
<comment type="similarity">
    <text evidence="3">Belongs to the glycogen phosphorylase family.</text>
</comment>
<gene>
    <name evidence="11" type="ORF">MNBD_NITROSPINAE05-284</name>
</gene>
<evidence type="ECO:0000256" key="2">
    <source>
        <dbReference type="ARBA" id="ARBA00001933"/>
    </source>
</evidence>
<dbReference type="FunFam" id="3.40.50.2000:FF:000002">
    <property type="entry name" value="Alpha-1,4 glucan phosphorylase"/>
    <property type="match status" value="1"/>
</dbReference>
<dbReference type="GO" id="GO:0030170">
    <property type="term" value="F:pyridoxal phosphate binding"/>
    <property type="evidence" value="ECO:0007669"/>
    <property type="project" value="InterPro"/>
</dbReference>
<dbReference type="AlphaFoldDB" id="A0A3B1CQV2"/>
<dbReference type="CDD" id="cd04300">
    <property type="entry name" value="GT35_Glycogen_Phosphorylase"/>
    <property type="match status" value="1"/>
</dbReference>
<name>A0A3B1CQV2_9ZZZZ</name>
<dbReference type="PANTHER" id="PTHR11468:SF3">
    <property type="entry name" value="GLYCOGEN PHOSPHORYLASE, LIVER FORM"/>
    <property type="match status" value="1"/>
</dbReference>
<dbReference type="EMBL" id="UOGG01000126">
    <property type="protein sequence ID" value="VAX30692.1"/>
    <property type="molecule type" value="Genomic_DNA"/>
</dbReference>
<dbReference type="PIRSF" id="PIRSF000460">
    <property type="entry name" value="Pprylas_GlgP"/>
    <property type="match status" value="1"/>
</dbReference>
<dbReference type="InterPro" id="IPR011833">
    <property type="entry name" value="Glycg_phsphrylas"/>
</dbReference>
<dbReference type="GO" id="GO:0005737">
    <property type="term" value="C:cytoplasm"/>
    <property type="evidence" value="ECO:0007669"/>
    <property type="project" value="TreeGrafter"/>
</dbReference>
<evidence type="ECO:0000256" key="9">
    <source>
        <dbReference type="ARBA" id="ARBA00022898"/>
    </source>
</evidence>
<protein>
    <recommendedName>
        <fullName evidence="4">glycogen phosphorylase</fullName>
        <ecNumber evidence="4">2.4.1.1</ecNumber>
    </recommendedName>
</protein>
<evidence type="ECO:0000256" key="4">
    <source>
        <dbReference type="ARBA" id="ARBA00012591"/>
    </source>
</evidence>
<evidence type="ECO:0000313" key="11">
    <source>
        <dbReference type="EMBL" id="VAX30692.1"/>
    </source>
</evidence>
<dbReference type="GO" id="GO:0008184">
    <property type="term" value="F:glycogen phosphorylase activity"/>
    <property type="evidence" value="ECO:0007669"/>
    <property type="project" value="InterPro"/>
</dbReference>
<evidence type="ECO:0000256" key="7">
    <source>
        <dbReference type="ARBA" id="ARBA00022676"/>
    </source>
</evidence>
<accession>A0A3B1CQV2</accession>
<dbReference type="NCBIfam" id="TIGR02093">
    <property type="entry name" value="P_ylase"/>
    <property type="match status" value="1"/>
</dbReference>
<dbReference type="PANTHER" id="PTHR11468">
    <property type="entry name" value="GLYCOGEN PHOSPHORYLASE"/>
    <property type="match status" value="1"/>
</dbReference>
<proteinExistence type="inferred from homology"/>
<evidence type="ECO:0000256" key="6">
    <source>
        <dbReference type="ARBA" id="ARBA00022600"/>
    </source>
</evidence>
<dbReference type="GO" id="GO:0005980">
    <property type="term" value="P:glycogen catabolic process"/>
    <property type="evidence" value="ECO:0007669"/>
    <property type="project" value="TreeGrafter"/>
</dbReference>
<comment type="catalytic activity">
    <reaction evidence="1">
        <text>[(1-&gt;4)-alpha-D-glucosyl](n) + phosphate = [(1-&gt;4)-alpha-D-glucosyl](n-1) + alpha-D-glucose 1-phosphate</text>
        <dbReference type="Rhea" id="RHEA:41732"/>
        <dbReference type="Rhea" id="RHEA-COMP:9584"/>
        <dbReference type="Rhea" id="RHEA-COMP:9586"/>
        <dbReference type="ChEBI" id="CHEBI:15444"/>
        <dbReference type="ChEBI" id="CHEBI:43474"/>
        <dbReference type="ChEBI" id="CHEBI:58601"/>
        <dbReference type="EC" id="2.4.1.1"/>
    </reaction>
</comment>
<keyword evidence="9" id="KW-0663">Pyridoxal phosphate</keyword>